<dbReference type="Pfam" id="PF03045">
    <property type="entry name" value="DAN"/>
    <property type="match status" value="1"/>
</dbReference>
<accession>A0A9P0AW62</accession>
<evidence type="ECO:0000256" key="3">
    <source>
        <dbReference type="ARBA" id="ARBA00022729"/>
    </source>
</evidence>
<dbReference type="GO" id="GO:0048018">
    <property type="term" value="F:receptor ligand activity"/>
    <property type="evidence" value="ECO:0007669"/>
    <property type="project" value="TreeGrafter"/>
</dbReference>
<dbReference type="GO" id="GO:0009887">
    <property type="term" value="P:animal organ morphogenesis"/>
    <property type="evidence" value="ECO:0007669"/>
    <property type="project" value="TreeGrafter"/>
</dbReference>
<feature type="compositionally biased region" description="Acidic residues" evidence="5">
    <location>
        <begin position="232"/>
        <end position="246"/>
    </location>
</feature>
<dbReference type="InterPro" id="IPR004133">
    <property type="entry name" value="DAN_dom"/>
</dbReference>
<dbReference type="PANTHER" id="PTHR15283">
    <property type="entry name" value="GREMLIN 1"/>
    <property type="match status" value="1"/>
</dbReference>
<evidence type="ECO:0000259" key="7">
    <source>
        <dbReference type="Pfam" id="PF03045"/>
    </source>
</evidence>
<keyword evidence="4" id="KW-1015">Disulfide bond</keyword>
<reference evidence="8" key="1">
    <citation type="submission" date="2021-12" db="EMBL/GenBank/DDBJ databases">
        <authorList>
            <person name="King R."/>
        </authorList>
    </citation>
    <scope>NUCLEOTIDE SEQUENCE</scope>
</reference>
<sequence>MSCYKLLHLSIFLIVGLKFTNSEREHKVHNIVLYPKKYSWCLTTPIQQIVASPGYESVTIDNNVCVGACYSYSIPKTQPAEPGEVIGPYCDSCQPAKIKCYHVNLKADAQNLDGPRTTQKRVQIIVDCACASCDVIRKDDCDISDENTVELPSNLFLNTTTKQDPEEVPELLKMQNGIYNKMKAHDQLKHKKIIDLYRRIEDGGNKVNNESFNELNEILHYKKVKDILNKNDDEEDDEDDSSEEDIIPLPDGAFEERNHYNIVTDPPVIHQTTEKVPEAPSLTPPSHHNHHHHHQLGEVQQVGETVEHLIKGPHGSMVLTPVEKLHIDSDALKNNDEGLVISYEDHHAKKPNHITVN</sequence>
<feature type="signal peptide" evidence="6">
    <location>
        <begin position="1"/>
        <end position="22"/>
    </location>
</feature>
<keyword evidence="2" id="KW-0964">Secreted</keyword>
<dbReference type="InterPro" id="IPR029034">
    <property type="entry name" value="Cystine-knot_cytokine"/>
</dbReference>
<comment type="subcellular location">
    <subcellularLocation>
        <location evidence="1">Secreted</location>
    </subcellularLocation>
</comment>
<dbReference type="OrthoDB" id="8196271at2759"/>
<dbReference type="GO" id="GO:0036122">
    <property type="term" value="F:BMP binding"/>
    <property type="evidence" value="ECO:0007669"/>
    <property type="project" value="TreeGrafter"/>
</dbReference>
<keyword evidence="9" id="KW-1185">Reference proteome</keyword>
<evidence type="ECO:0000256" key="6">
    <source>
        <dbReference type="SAM" id="SignalP"/>
    </source>
</evidence>
<dbReference type="Proteomes" id="UP001154078">
    <property type="component" value="Chromosome 11"/>
</dbReference>
<dbReference type="Gene3D" id="2.10.90.10">
    <property type="entry name" value="Cystine-knot cytokines"/>
    <property type="match status" value="1"/>
</dbReference>
<evidence type="ECO:0000313" key="9">
    <source>
        <dbReference type="Proteomes" id="UP001154078"/>
    </source>
</evidence>
<name>A0A9P0AW62_BRAAE</name>
<gene>
    <name evidence="8" type="ORF">MELIAE_LOCUS2539</name>
</gene>
<dbReference type="AlphaFoldDB" id="A0A9P0AW62"/>
<evidence type="ECO:0000313" key="8">
    <source>
        <dbReference type="EMBL" id="CAH0549370.1"/>
    </source>
</evidence>
<evidence type="ECO:0000256" key="5">
    <source>
        <dbReference type="SAM" id="MobiDB-lite"/>
    </source>
</evidence>
<dbReference type="EMBL" id="OV121142">
    <property type="protein sequence ID" value="CAH0549370.1"/>
    <property type="molecule type" value="Genomic_DNA"/>
</dbReference>
<keyword evidence="3 6" id="KW-0732">Signal</keyword>
<protein>
    <recommendedName>
        <fullName evidence="7">DAN domain-containing protein</fullName>
    </recommendedName>
</protein>
<feature type="domain" description="DAN" evidence="7">
    <location>
        <begin position="29"/>
        <end position="132"/>
    </location>
</feature>
<dbReference type="GO" id="GO:0005615">
    <property type="term" value="C:extracellular space"/>
    <property type="evidence" value="ECO:0007669"/>
    <property type="project" value="TreeGrafter"/>
</dbReference>
<proteinExistence type="predicted"/>
<feature type="region of interest" description="Disordered" evidence="5">
    <location>
        <begin position="277"/>
        <end position="297"/>
    </location>
</feature>
<feature type="chain" id="PRO_5040261196" description="DAN domain-containing protein" evidence="6">
    <location>
        <begin position="23"/>
        <end position="357"/>
    </location>
</feature>
<evidence type="ECO:0000256" key="4">
    <source>
        <dbReference type="ARBA" id="ARBA00023157"/>
    </source>
</evidence>
<dbReference type="GO" id="GO:0038098">
    <property type="term" value="P:sequestering of BMP from receptor via BMP binding"/>
    <property type="evidence" value="ECO:0007669"/>
    <property type="project" value="TreeGrafter"/>
</dbReference>
<dbReference type="PANTHER" id="PTHR15283:SF5">
    <property type="entry name" value="NEUROBLASTOMA SUPPRESSOR OF TUMORIGENICITY 1"/>
    <property type="match status" value="1"/>
</dbReference>
<evidence type="ECO:0000256" key="2">
    <source>
        <dbReference type="ARBA" id="ARBA00022525"/>
    </source>
</evidence>
<evidence type="ECO:0000256" key="1">
    <source>
        <dbReference type="ARBA" id="ARBA00004613"/>
    </source>
</evidence>
<feature type="region of interest" description="Disordered" evidence="5">
    <location>
        <begin position="229"/>
        <end position="257"/>
    </location>
</feature>
<organism evidence="8 9">
    <name type="scientific">Brassicogethes aeneus</name>
    <name type="common">Rape pollen beetle</name>
    <name type="synonym">Meligethes aeneus</name>
    <dbReference type="NCBI Taxonomy" id="1431903"/>
    <lineage>
        <taxon>Eukaryota</taxon>
        <taxon>Metazoa</taxon>
        <taxon>Ecdysozoa</taxon>
        <taxon>Arthropoda</taxon>
        <taxon>Hexapoda</taxon>
        <taxon>Insecta</taxon>
        <taxon>Pterygota</taxon>
        <taxon>Neoptera</taxon>
        <taxon>Endopterygota</taxon>
        <taxon>Coleoptera</taxon>
        <taxon>Polyphaga</taxon>
        <taxon>Cucujiformia</taxon>
        <taxon>Nitidulidae</taxon>
        <taxon>Meligethinae</taxon>
        <taxon>Brassicogethes</taxon>
    </lineage>
</organism>